<dbReference type="Proteomes" id="UP000184073">
    <property type="component" value="Unassembled WGS sequence"/>
</dbReference>
<keyword evidence="4 8" id="KW-0479">Metal-binding</keyword>
<proteinExistence type="inferred from homology"/>
<evidence type="ECO:0000256" key="10">
    <source>
        <dbReference type="SAM" id="Phobius"/>
    </source>
</evidence>
<keyword evidence="7 9" id="KW-0503">Monooxygenase</keyword>
<evidence type="ECO:0000256" key="6">
    <source>
        <dbReference type="ARBA" id="ARBA00023004"/>
    </source>
</evidence>
<dbReference type="InterPro" id="IPR017972">
    <property type="entry name" value="Cyt_P450_CS"/>
</dbReference>
<dbReference type="GO" id="GO:0005506">
    <property type="term" value="F:iron ion binding"/>
    <property type="evidence" value="ECO:0007669"/>
    <property type="project" value="InterPro"/>
</dbReference>
<dbReference type="GO" id="GO:0044550">
    <property type="term" value="P:secondary metabolite biosynthetic process"/>
    <property type="evidence" value="ECO:0007669"/>
    <property type="project" value="UniProtKB-ARBA"/>
</dbReference>
<dbReference type="GO" id="GO:0016705">
    <property type="term" value="F:oxidoreductase activity, acting on paired donors, with incorporation or reduction of molecular oxygen"/>
    <property type="evidence" value="ECO:0007669"/>
    <property type="project" value="InterPro"/>
</dbReference>
<comment type="similarity">
    <text evidence="2 9">Belongs to the cytochrome P450 family.</text>
</comment>
<evidence type="ECO:0000256" key="9">
    <source>
        <dbReference type="RuleBase" id="RU000461"/>
    </source>
</evidence>
<organism evidence="11 12">
    <name type="scientific">Aspergillus versicolor CBS 583.65</name>
    <dbReference type="NCBI Taxonomy" id="1036611"/>
    <lineage>
        <taxon>Eukaryota</taxon>
        <taxon>Fungi</taxon>
        <taxon>Dikarya</taxon>
        <taxon>Ascomycota</taxon>
        <taxon>Pezizomycotina</taxon>
        <taxon>Eurotiomycetes</taxon>
        <taxon>Eurotiomycetidae</taxon>
        <taxon>Eurotiales</taxon>
        <taxon>Aspergillaceae</taxon>
        <taxon>Aspergillus</taxon>
        <taxon>Aspergillus subgen. Nidulantes</taxon>
    </lineage>
</organism>
<dbReference type="PRINTS" id="PR00463">
    <property type="entry name" value="EP450I"/>
</dbReference>
<feature type="transmembrane region" description="Helical" evidence="10">
    <location>
        <begin position="12"/>
        <end position="31"/>
    </location>
</feature>
<dbReference type="GO" id="GO:0020037">
    <property type="term" value="F:heme binding"/>
    <property type="evidence" value="ECO:0007669"/>
    <property type="project" value="InterPro"/>
</dbReference>
<dbReference type="OrthoDB" id="1470350at2759"/>
<dbReference type="PROSITE" id="PS00086">
    <property type="entry name" value="CYTOCHROME_P450"/>
    <property type="match status" value="1"/>
</dbReference>
<evidence type="ECO:0000256" key="1">
    <source>
        <dbReference type="ARBA" id="ARBA00001971"/>
    </source>
</evidence>
<dbReference type="InterPro" id="IPR036396">
    <property type="entry name" value="Cyt_P450_sf"/>
</dbReference>
<gene>
    <name evidence="11" type="ORF">ASPVEDRAFT_33377</name>
</gene>
<dbReference type="InterPro" id="IPR001128">
    <property type="entry name" value="Cyt_P450"/>
</dbReference>
<keyword evidence="6 8" id="KW-0408">Iron</keyword>
<dbReference type="InterPro" id="IPR050121">
    <property type="entry name" value="Cytochrome_P450_monoxygenase"/>
</dbReference>
<keyword evidence="10" id="KW-0472">Membrane</keyword>
<keyword evidence="10" id="KW-1133">Transmembrane helix</keyword>
<dbReference type="CDD" id="cd11058">
    <property type="entry name" value="CYP60B-like"/>
    <property type="match status" value="1"/>
</dbReference>
<dbReference type="Pfam" id="PF00067">
    <property type="entry name" value="p450"/>
    <property type="match status" value="1"/>
</dbReference>
<feature type="binding site" description="axial binding residue" evidence="8">
    <location>
        <position position="446"/>
    </location>
    <ligand>
        <name>heme</name>
        <dbReference type="ChEBI" id="CHEBI:30413"/>
    </ligand>
    <ligandPart>
        <name>Fe</name>
        <dbReference type="ChEBI" id="CHEBI:18248"/>
    </ligandPart>
</feature>
<dbReference type="PANTHER" id="PTHR24305">
    <property type="entry name" value="CYTOCHROME P450"/>
    <property type="match status" value="1"/>
</dbReference>
<evidence type="ECO:0000256" key="3">
    <source>
        <dbReference type="ARBA" id="ARBA00022617"/>
    </source>
</evidence>
<evidence type="ECO:0000256" key="4">
    <source>
        <dbReference type="ARBA" id="ARBA00022723"/>
    </source>
</evidence>
<dbReference type="RefSeq" id="XP_040672899.1">
    <property type="nucleotide sequence ID" value="XM_040810722.1"/>
</dbReference>
<dbReference type="PRINTS" id="PR00385">
    <property type="entry name" value="P450"/>
</dbReference>
<evidence type="ECO:0000256" key="2">
    <source>
        <dbReference type="ARBA" id="ARBA00010617"/>
    </source>
</evidence>
<dbReference type="VEuPathDB" id="FungiDB:ASPVEDRAFT_33377"/>
<dbReference type="PANTHER" id="PTHR24305:SF210">
    <property type="entry name" value="CYTOCHROME P450 MONOOXYGENASE ASQL-RELATED"/>
    <property type="match status" value="1"/>
</dbReference>
<accession>A0A1L9Q043</accession>
<protein>
    <recommendedName>
        <fullName evidence="13">Cytochrome P450</fullName>
    </recommendedName>
</protein>
<dbReference type="AlphaFoldDB" id="A0A1L9Q043"/>
<dbReference type="InterPro" id="IPR002401">
    <property type="entry name" value="Cyt_P450_E_grp-I"/>
</dbReference>
<keyword evidence="3 8" id="KW-0349">Heme</keyword>
<dbReference type="Gene3D" id="1.10.630.10">
    <property type="entry name" value="Cytochrome P450"/>
    <property type="match status" value="1"/>
</dbReference>
<dbReference type="STRING" id="1036611.A0A1L9Q043"/>
<dbReference type="SUPFAM" id="SSF48264">
    <property type="entry name" value="Cytochrome P450"/>
    <property type="match status" value="1"/>
</dbReference>
<evidence type="ECO:0000256" key="7">
    <source>
        <dbReference type="ARBA" id="ARBA00023033"/>
    </source>
</evidence>
<evidence type="ECO:0000313" key="11">
    <source>
        <dbReference type="EMBL" id="OJJ07137.1"/>
    </source>
</evidence>
<keyword evidence="12" id="KW-1185">Reference proteome</keyword>
<comment type="cofactor">
    <cofactor evidence="1 8">
        <name>heme</name>
        <dbReference type="ChEBI" id="CHEBI:30413"/>
    </cofactor>
</comment>
<dbReference type="EMBL" id="KV878136">
    <property type="protein sequence ID" value="OJJ07137.1"/>
    <property type="molecule type" value="Genomic_DNA"/>
</dbReference>
<keyword evidence="5 9" id="KW-0560">Oxidoreductase</keyword>
<evidence type="ECO:0000256" key="8">
    <source>
        <dbReference type="PIRSR" id="PIRSR602401-1"/>
    </source>
</evidence>
<dbReference type="GeneID" id="63726233"/>
<evidence type="ECO:0000313" key="12">
    <source>
        <dbReference type="Proteomes" id="UP000184073"/>
    </source>
</evidence>
<keyword evidence="10" id="KW-0812">Transmembrane</keyword>
<sequence length="503" mass="57041">MSITYSITLAKPLLAIYIVYLASIVTYNLYFHPLACFPGPKLHGGTPIPYVWHQLRGDLPFIYRKLHDKYGDVVRVLPNELSFNTASAWQGIYTVRSGHQLPTKDPKVVVPSDEGAYNIVTVPNIADHARYRRTLNAGFSEKAVREQEHIVRGHLDLLITRLYKHATAPKTSGKPQDLVFWLTLLTFDIIADLTFGESLHGLEEEKYHPWVEGLFGSVMKHASLKRAIGYFPHIKPLLDAFLPQTLLEQRAKHAHFVSERVEKRMKMDSASNNRSDFMSFILPYDPEKVHMSLPEIRATFGVLIMAGSENLATTVDFTIYHLLKNPGAWERLTQEVRGRFQSEEEITFLSVASLPYLAATLSESMRIQPAAPASQPRVVPEGGDVISGHYVPGGARVAIPPICMNHDPRYFKHPRLFRPERWLGDPEYKDDVKSATHPFGTGPRSCAGRPLALAEMKLIIARIVWNFDLELTADSKTWGEDLKIFHLWDITPLYVRFTHVDRA</sequence>
<dbReference type="GO" id="GO:0004497">
    <property type="term" value="F:monooxygenase activity"/>
    <property type="evidence" value="ECO:0007669"/>
    <property type="project" value="UniProtKB-KW"/>
</dbReference>
<evidence type="ECO:0008006" key="13">
    <source>
        <dbReference type="Google" id="ProtNLM"/>
    </source>
</evidence>
<reference evidence="12" key="1">
    <citation type="journal article" date="2017" name="Genome Biol.">
        <title>Comparative genomics reveals high biological diversity and specific adaptations in the industrially and medically important fungal genus Aspergillus.</title>
        <authorList>
            <person name="de Vries R.P."/>
            <person name="Riley R."/>
            <person name="Wiebenga A."/>
            <person name="Aguilar-Osorio G."/>
            <person name="Amillis S."/>
            <person name="Uchima C.A."/>
            <person name="Anderluh G."/>
            <person name="Asadollahi M."/>
            <person name="Askin M."/>
            <person name="Barry K."/>
            <person name="Battaglia E."/>
            <person name="Bayram O."/>
            <person name="Benocci T."/>
            <person name="Braus-Stromeyer S.A."/>
            <person name="Caldana C."/>
            <person name="Canovas D."/>
            <person name="Cerqueira G.C."/>
            <person name="Chen F."/>
            <person name="Chen W."/>
            <person name="Choi C."/>
            <person name="Clum A."/>
            <person name="Dos Santos R.A."/>
            <person name="Damasio A.R."/>
            <person name="Diallinas G."/>
            <person name="Emri T."/>
            <person name="Fekete E."/>
            <person name="Flipphi M."/>
            <person name="Freyberg S."/>
            <person name="Gallo A."/>
            <person name="Gournas C."/>
            <person name="Habgood R."/>
            <person name="Hainaut M."/>
            <person name="Harispe M.L."/>
            <person name="Henrissat B."/>
            <person name="Hilden K.S."/>
            <person name="Hope R."/>
            <person name="Hossain A."/>
            <person name="Karabika E."/>
            <person name="Karaffa L."/>
            <person name="Karanyi Z."/>
            <person name="Krasevec N."/>
            <person name="Kuo A."/>
            <person name="Kusch H."/>
            <person name="LaButti K."/>
            <person name="Lagendijk E.L."/>
            <person name="Lapidus A."/>
            <person name="Levasseur A."/>
            <person name="Lindquist E."/>
            <person name="Lipzen A."/>
            <person name="Logrieco A.F."/>
            <person name="MacCabe A."/>
            <person name="Maekelae M.R."/>
            <person name="Malavazi I."/>
            <person name="Melin P."/>
            <person name="Meyer V."/>
            <person name="Mielnichuk N."/>
            <person name="Miskei M."/>
            <person name="Molnar A.P."/>
            <person name="Mule G."/>
            <person name="Ngan C.Y."/>
            <person name="Orejas M."/>
            <person name="Orosz E."/>
            <person name="Ouedraogo J.P."/>
            <person name="Overkamp K.M."/>
            <person name="Park H.-S."/>
            <person name="Perrone G."/>
            <person name="Piumi F."/>
            <person name="Punt P.J."/>
            <person name="Ram A.F."/>
            <person name="Ramon A."/>
            <person name="Rauscher S."/>
            <person name="Record E."/>
            <person name="Riano-Pachon D.M."/>
            <person name="Robert V."/>
            <person name="Roehrig J."/>
            <person name="Ruller R."/>
            <person name="Salamov A."/>
            <person name="Salih N.S."/>
            <person name="Samson R.A."/>
            <person name="Sandor E."/>
            <person name="Sanguinetti M."/>
            <person name="Schuetze T."/>
            <person name="Sepcic K."/>
            <person name="Shelest E."/>
            <person name="Sherlock G."/>
            <person name="Sophianopoulou V."/>
            <person name="Squina F.M."/>
            <person name="Sun H."/>
            <person name="Susca A."/>
            <person name="Todd R.B."/>
            <person name="Tsang A."/>
            <person name="Unkles S.E."/>
            <person name="van de Wiele N."/>
            <person name="van Rossen-Uffink D."/>
            <person name="Oliveira J.V."/>
            <person name="Vesth T.C."/>
            <person name="Visser J."/>
            <person name="Yu J.-H."/>
            <person name="Zhou M."/>
            <person name="Andersen M.R."/>
            <person name="Archer D.B."/>
            <person name="Baker S.E."/>
            <person name="Benoit I."/>
            <person name="Brakhage A.A."/>
            <person name="Braus G.H."/>
            <person name="Fischer R."/>
            <person name="Frisvad J.C."/>
            <person name="Goldman G.H."/>
            <person name="Houbraken J."/>
            <person name="Oakley B."/>
            <person name="Pocsi I."/>
            <person name="Scazzocchio C."/>
            <person name="Seiboth B."/>
            <person name="vanKuyk P.A."/>
            <person name="Wortman J."/>
            <person name="Dyer P.S."/>
            <person name="Grigoriev I.V."/>
        </authorList>
    </citation>
    <scope>NUCLEOTIDE SEQUENCE [LARGE SCALE GENOMIC DNA]</scope>
    <source>
        <strain evidence="12">CBS 583.65</strain>
    </source>
</reference>
<evidence type="ECO:0000256" key="5">
    <source>
        <dbReference type="ARBA" id="ARBA00023002"/>
    </source>
</evidence>
<name>A0A1L9Q043_ASPVE</name>